<feature type="region of interest" description="Disordered" evidence="1">
    <location>
        <begin position="59"/>
        <end position="80"/>
    </location>
</feature>
<dbReference type="OrthoDB" id="10631178at2759"/>
<protein>
    <submittedName>
        <fullName evidence="2">Uncharacterized protein</fullName>
    </submittedName>
</protein>
<dbReference type="AlphaFoldDB" id="A0A8X7C0G3"/>
<accession>A0A8X7C0G3</accession>
<dbReference type="Proteomes" id="UP000886998">
    <property type="component" value="Unassembled WGS sequence"/>
</dbReference>
<evidence type="ECO:0000313" key="3">
    <source>
        <dbReference type="Proteomes" id="UP000886998"/>
    </source>
</evidence>
<proteinExistence type="predicted"/>
<dbReference type="EMBL" id="BMAV01007143">
    <property type="protein sequence ID" value="GFY49698.1"/>
    <property type="molecule type" value="Genomic_DNA"/>
</dbReference>
<evidence type="ECO:0000256" key="1">
    <source>
        <dbReference type="SAM" id="MobiDB-lite"/>
    </source>
</evidence>
<reference evidence="2" key="1">
    <citation type="submission" date="2020-08" db="EMBL/GenBank/DDBJ databases">
        <title>Multicomponent nature underlies the extraordinary mechanical properties of spider dragline silk.</title>
        <authorList>
            <person name="Kono N."/>
            <person name="Nakamura H."/>
            <person name="Mori M."/>
            <person name="Yoshida Y."/>
            <person name="Ohtoshi R."/>
            <person name="Malay A.D."/>
            <person name="Moran D.A.P."/>
            <person name="Tomita M."/>
            <person name="Numata K."/>
            <person name="Arakawa K."/>
        </authorList>
    </citation>
    <scope>NUCLEOTIDE SEQUENCE</scope>
</reference>
<evidence type="ECO:0000313" key="2">
    <source>
        <dbReference type="EMBL" id="GFY49698.1"/>
    </source>
</evidence>
<name>A0A8X7C0G3_9ARAC</name>
<sequence length="152" mass="17142">MEKKGRLRISASDVNPVIIQTILKIEKKEDINPKRLVLRRADTPFQKAPETFRSCLSSSTHTHFNGSAELNSSKGKAAGSENYPLAETEADVFAERAVPLIREHTPIDRLLLMKWNVLREFHGDSPLFGVCSLLAKTKKLPNGMRLECLWND</sequence>
<organism evidence="2 3">
    <name type="scientific">Trichonephila inaurata madagascariensis</name>
    <dbReference type="NCBI Taxonomy" id="2747483"/>
    <lineage>
        <taxon>Eukaryota</taxon>
        <taxon>Metazoa</taxon>
        <taxon>Ecdysozoa</taxon>
        <taxon>Arthropoda</taxon>
        <taxon>Chelicerata</taxon>
        <taxon>Arachnida</taxon>
        <taxon>Araneae</taxon>
        <taxon>Araneomorphae</taxon>
        <taxon>Entelegynae</taxon>
        <taxon>Araneoidea</taxon>
        <taxon>Nephilidae</taxon>
        <taxon>Trichonephila</taxon>
        <taxon>Trichonephila inaurata</taxon>
    </lineage>
</organism>
<comment type="caution">
    <text evidence="2">The sequence shown here is derived from an EMBL/GenBank/DDBJ whole genome shotgun (WGS) entry which is preliminary data.</text>
</comment>
<keyword evidence="3" id="KW-1185">Reference proteome</keyword>
<feature type="compositionally biased region" description="Polar residues" evidence="1">
    <location>
        <begin position="59"/>
        <end position="74"/>
    </location>
</feature>
<gene>
    <name evidence="2" type="ORF">TNIN_495831</name>
</gene>